<dbReference type="Gene3D" id="2.10.109.10">
    <property type="entry name" value="Umud Fragment, subunit A"/>
    <property type="match status" value="1"/>
</dbReference>
<dbReference type="InterPro" id="IPR010982">
    <property type="entry name" value="Lambda_DNA-bd_dom_sf"/>
</dbReference>
<dbReference type="InterPro" id="IPR001387">
    <property type="entry name" value="Cro/C1-type_HTH"/>
</dbReference>
<sequence>MSSSFGEFLRKLREQKGLSLNQLAAKSGVSNAQISRIENGLRDTPRPDTIKKLAEGLNISQTELMEKAGYFEGFEDTKKAAVLNYFSTHEEIDKTLQNLISRFDHNNFHDVGSNVLETYFTKEDLEDFATDMGKTPVESKESFKEFIEYMGATTELKKNIAHALENELGTINHFKSDSELELVRIPIYGEIRAGYGSLAQEDIIGYEVTSRDAVKDAEYFYLIVKGDSMIEEGIYEGMRVLVRKQNHCENGKIGVVIVDGEEGTLKRVYYEDDTIVLRASNRRIPPRHYPIEEVLIQGQVTKVEFDV</sequence>
<dbReference type="Proteomes" id="UP000517523">
    <property type="component" value="Unassembled WGS sequence"/>
</dbReference>
<dbReference type="InterPro" id="IPR050077">
    <property type="entry name" value="LexA_repressor"/>
</dbReference>
<organism evidence="2 3">
    <name type="scientific">Paenibacillus rhizosphaerae</name>
    <dbReference type="NCBI Taxonomy" id="297318"/>
    <lineage>
        <taxon>Bacteria</taxon>
        <taxon>Bacillati</taxon>
        <taxon>Bacillota</taxon>
        <taxon>Bacilli</taxon>
        <taxon>Bacillales</taxon>
        <taxon>Paenibacillaceae</taxon>
        <taxon>Paenibacillus</taxon>
    </lineage>
</organism>
<dbReference type="Gene3D" id="1.10.260.40">
    <property type="entry name" value="lambda repressor-like DNA-binding domains"/>
    <property type="match status" value="1"/>
</dbReference>
<dbReference type="InterPro" id="IPR036286">
    <property type="entry name" value="LexA/Signal_pep-like_sf"/>
</dbReference>
<protein>
    <submittedName>
        <fullName evidence="2">SOS-response transcriptional repressor LexA</fullName>
    </submittedName>
</protein>
<feature type="domain" description="HTH cro/C1-type" evidence="1">
    <location>
        <begin position="9"/>
        <end position="64"/>
    </location>
</feature>
<dbReference type="PANTHER" id="PTHR33516:SF2">
    <property type="entry name" value="LEXA REPRESSOR-RELATED"/>
    <property type="match status" value="1"/>
</dbReference>
<dbReference type="CDD" id="cd06529">
    <property type="entry name" value="S24_LexA-like"/>
    <property type="match status" value="1"/>
</dbReference>
<accession>A0A839U074</accession>
<gene>
    <name evidence="2" type="ORF">FHS19_006880</name>
</gene>
<dbReference type="InterPro" id="IPR015927">
    <property type="entry name" value="Peptidase_S24_S26A/B/C"/>
</dbReference>
<evidence type="ECO:0000259" key="1">
    <source>
        <dbReference type="PROSITE" id="PS50943"/>
    </source>
</evidence>
<comment type="caution">
    <text evidence="2">The sequence shown here is derived from an EMBL/GenBank/DDBJ whole genome shotgun (WGS) entry which is preliminary data.</text>
</comment>
<name>A0A839U074_9BACL</name>
<dbReference type="GO" id="GO:0003677">
    <property type="term" value="F:DNA binding"/>
    <property type="evidence" value="ECO:0007669"/>
    <property type="project" value="InterPro"/>
</dbReference>
<dbReference type="AlphaFoldDB" id="A0A839U074"/>
<dbReference type="SUPFAM" id="SSF47413">
    <property type="entry name" value="lambda repressor-like DNA-binding domains"/>
    <property type="match status" value="1"/>
</dbReference>
<dbReference type="Pfam" id="PF01381">
    <property type="entry name" value="HTH_3"/>
    <property type="match status" value="1"/>
</dbReference>
<dbReference type="PROSITE" id="PS50943">
    <property type="entry name" value="HTH_CROC1"/>
    <property type="match status" value="1"/>
</dbReference>
<dbReference type="SMART" id="SM00530">
    <property type="entry name" value="HTH_XRE"/>
    <property type="match status" value="1"/>
</dbReference>
<dbReference type="Pfam" id="PF00717">
    <property type="entry name" value="Peptidase_S24"/>
    <property type="match status" value="1"/>
</dbReference>
<dbReference type="CDD" id="cd00093">
    <property type="entry name" value="HTH_XRE"/>
    <property type="match status" value="1"/>
</dbReference>
<dbReference type="PANTHER" id="PTHR33516">
    <property type="entry name" value="LEXA REPRESSOR"/>
    <property type="match status" value="1"/>
</dbReference>
<dbReference type="EMBL" id="JACHXJ010000012">
    <property type="protein sequence ID" value="MBB3132153.1"/>
    <property type="molecule type" value="Genomic_DNA"/>
</dbReference>
<dbReference type="InterPro" id="IPR039418">
    <property type="entry name" value="LexA-like"/>
</dbReference>
<dbReference type="SUPFAM" id="SSF51306">
    <property type="entry name" value="LexA/Signal peptidase"/>
    <property type="match status" value="1"/>
</dbReference>
<evidence type="ECO:0000313" key="3">
    <source>
        <dbReference type="Proteomes" id="UP000517523"/>
    </source>
</evidence>
<dbReference type="RefSeq" id="WP_183587735.1">
    <property type="nucleotide sequence ID" value="NZ_JACHXJ010000012.1"/>
</dbReference>
<evidence type="ECO:0000313" key="2">
    <source>
        <dbReference type="EMBL" id="MBB3132153.1"/>
    </source>
</evidence>
<reference evidence="2 3" key="1">
    <citation type="submission" date="2020-08" db="EMBL/GenBank/DDBJ databases">
        <title>Genomic Encyclopedia of Type Strains, Phase III (KMG-III): the genomes of soil and plant-associated and newly described type strains.</title>
        <authorList>
            <person name="Whitman W."/>
        </authorList>
    </citation>
    <scope>NUCLEOTIDE SEQUENCE [LARGE SCALE GENOMIC DNA]</scope>
    <source>
        <strain evidence="2 3">CECT 5831</strain>
    </source>
</reference>
<proteinExistence type="predicted"/>